<name>A0ABU8SHT1_9LACO</name>
<dbReference type="PANTHER" id="PTHR43479:SF11">
    <property type="entry name" value="ACREF_ENVCD OPERON REPRESSOR-RELATED"/>
    <property type="match status" value="1"/>
</dbReference>
<dbReference type="RefSeq" id="WP_339970447.1">
    <property type="nucleotide sequence ID" value="NZ_JAWMWG010000005.1"/>
</dbReference>
<sequence>MRKKDNKKIEAIKQAVIELSRQEGLSNLTTARIAKRAGVSPATIYLNYEDKTDLLSKVYQEVKVKLEGNLKSVINTDTSLEDQIVATLGFTVSQYKAYPDLATFMGLMWQNQDFLDDETVKISNTLNDSLKQLFERIKASPKYTNTSFEVLESFFTIPTSILMRNHFELTEEEEQQVISMVIKAIQK</sequence>
<evidence type="ECO:0000313" key="5">
    <source>
        <dbReference type="Proteomes" id="UP001377804"/>
    </source>
</evidence>
<feature type="DNA-binding region" description="H-T-H motif" evidence="2">
    <location>
        <begin position="29"/>
        <end position="48"/>
    </location>
</feature>
<dbReference type="EMBL" id="JAWMWG010000005">
    <property type="protein sequence ID" value="MEJ6348943.1"/>
    <property type="molecule type" value="Genomic_DNA"/>
</dbReference>
<evidence type="ECO:0000256" key="2">
    <source>
        <dbReference type="PROSITE-ProRule" id="PRU00335"/>
    </source>
</evidence>
<keyword evidence="1 2" id="KW-0238">DNA-binding</keyword>
<dbReference type="Pfam" id="PF00440">
    <property type="entry name" value="TetR_N"/>
    <property type="match status" value="1"/>
</dbReference>
<dbReference type="InterPro" id="IPR050624">
    <property type="entry name" value="HTH-type_Tx_Regulator"/>
</dbReference>
<reference evidence="4 5" key="1">
    <citation type="submission" date="2023-10" db="EMBL/GenBank/DDBJ databases">
        <title>Holzapfeliella saturejae sp. nov. isolated from Satureja montana flowers.</title>
        <authorList>
            <person name="Alcantara C."/>
            <person name="Zuniga M."/>
            <person name="Landete J.M."/>
            <person name="Monedero V."/>
        </authorList>
    </citation>
    <scope>NUCLEOTIDE SEQUENCE [LARGE SCALE GENOMIC DNA]</scope>
    <source>
        <strain evidence="4 5">He02</strain>
    </source>
</reference>
<evidence type="ECO:0000256" key="1">
    <source>
        <dbReference type="ARBA" id="ARBA00023125"/>
    </source>
</evidence>
<dbReference type="Proteomes" id="UP001377804">
    <property type="component" value="Unassembled WGS sequence"/>
</dbReference>
<evidence type="ECO:0000259" key="3">
    <source>
        <dbReference type="PROSITE" id="PS50977"/>
    </source>
</evidence>
<accession>A0ABU8SHT1</accession>
<dbReference type="SUPFAM" id="SSF46689">
    <property type="entry name" value="Homeodomain-like"/>
    <property type="match status" value="1"/>
</dbReference>
<dbReference type="Gene3D" id="1.10.357.10">
    <property type="entry name" value="Tetracycline Repressor, domain 2"/>
    <property type="match status" value="1"/>
</dbReference>
<organism evidence="4 5">
    <name type="scientific">Holzapfeliella saturejae</name>
    <dbReference type="NCBI Taxonomy" id="3082953"/>
    <lineage>
        <taxon>Bacteria</taxon>
        <taxon>Bacillati</taxon>
        <taxon>Bacillota</taxon>
        <taxon>Bacilli</taxon>
        <taxon>Lactobacillales</taxon>
        <taxon>Lactobacillaceae</taxon>
        <taxon>Holzapfeliella</taxon>
    </lineage>
</organism>
<feature type="domain" description="HTH tetR-type" evidence="3">
    <location>
        <begin position="6"/>
        <end position="66"/>
    </location>
</feature>
<gene>
    <name evidence="4" type="ORF">R4Y45_06890</name>
</gene>
<dbReference type="PRINTS" id="PR00455">
    <property type="entry name" value="HTHTETR"/>
</dbReference>
<dbReference type="InterPro" id="IPR001647">
    <property type="entry name" value="HTH_TetR"/>
</dbReference>
<protein>
    <submittedName>
        <fullName evidence="4">TetR/AcrR family transcriptional regulator</fullName>
    </submittedName>
</protein>
<keyword evidence="5" id="KW-1185">Reference proteome</keyword>
<comment type="caution">
    <text evidence="4">The sequence shown here is derived from an EMBL/GenBank/DDBJ whole genome shotgun (WGS) entry which is preliminary data.</text>
</comment>
<dbReference type="PROSITE" id="PS50977">
    <property type="entry name" value="HTH_TETR_2"/>
    <property type="match status" value="1"/>
</dbReference>
<dbReference type="InterPro" id="IPR009057">
    <property type="entry name" value="Homeodomain-like_sf"/>
</dbReference>
<evidence type="ECO:0000313" key="4">
    <source>
        <dbReference type="EMBL" id="MEJ6348943.1"/>
    </source>
</evidence>
<dbReference type="PANTHER" id="PTHR43479">
    <property type="entry name" value="ACREF/ENVCD OPERON REPRESSOR-RELATED"/>
    <property type="match status" value="1"/>
</dbReference>
<proteinExistence type="predicted"/>